<reference evidence="2" key="1">
    <citation type="journal article" date="2019" name="Int. J. Syst. Evol. Microbiol.">
        <title>The Global Catalogue of Microorganisms (GCM) 10K type strain sequencing project: providing services to taxonomists for standard genome sequencing and annotation.</title>
        <authorList>
            <consortium name="The Broad Institute Genomics Platform"/>
            <consortium name="The Broad Institute Genome Sequencing Center for Infectious Disease"/>
            <person name="Wu L."/>
            <person name="Ma J."/>
        </authorList>
    </citation>
    <scope>NUCLEOTIDE SEQUENCE [LARGE SCALE GENOMIC DNA]</scope>
    <source>
        <strain evidence="2">CGMCC 4.7242</strain>
    </source>
</reference>
<proteinExistence type="predicted"/>
<dbReference type="Proteomes" id="UP001597353">
    <property type="component" value="Unassembled WGS sequence"/>
</dbReference>
<name>A0ABW4S277_9RHOB</name>
<comment type="caution">
    <text evidence="1">The sequence shown here is derived from an EMBL/GenBank/DDBJ whole genome shotgun (WGS) entry which is preliminary data.</text>
</comment>
<keyword evidence="2" id="KW-1185">Reference proteome</keyword>
<evidence type="ECO:0000313" key="1">
    <source>
        <dbReference type="EMBL" id="MFD1911600.1"/>
    </source>
</evidence>
<evidence type="ECO:0000313" key="2">
    <source>
        <dbReference type="Proteomes" id="UP001597353"/>
    </source>
</evidence>
<dbReference type="EMBL" id="JBHUGH010000003">
    <property type="protein sequence ID" value="MFD1911600.1"/>
    <property type="molecule type" value="Genomic_DNA"/>
</dbReference>
<accession>A0ABW4S277</accession>
<sequence length="87" mass="9003">MNPFANRTLPLAGPAYDIVPVSTHNSNDMPVTAVALYVETGGTLSVVTAKGQTRQVAVADFSILPVGVRRVRTTGTTAGGIHALVLT</sequence>
<gene>
    <name evidence="1" type="ORF">ACFSGJ_05145</name>
</gene>
<dbReference type="RefSeq" id="WP_390259927.1">
    <property type="nucleotide sequence ID" value="NZ_JBHUGH010000003.1"/>
</dbReference>
<organism evidence="1 2">
    <name type="scientific">Halodurantibacterium flavum</name>
    <dbReference type="NCBI Taxonomy" id="1382802"/>
    <lineage>
        <taxon>Bacteria</taxon>
        <taxon>Pseudomonadati</taxon>
        <taxon>Pseudomonadota</taxon>
        <taxon>Alphaproteobacteria</taxon>
        <taxon>Rhodobacterales</taxon>
        <taxon>Paracoccaceae</taxon>
        <taxon>Halodurantibacterium</taxon>
    </lineage>
</organism>
<protein>
    <submittedName>
        <fullName evidence="1">Uncharacterized protein</fullName>
    </submittedName>
</protein>